<dbReference type="EMBL" id="BDSG01000007">
    <property type="protein sequence ID" value="GBL08964.1"/>
    <property type="molecule type" value="Genomic_DNA"/>
</dbReference>
<evidence type="ECO:0000313" key="2">
    <source>
        <dbReference type="Proteomes" id="UP000248272"/>
    </source>
</evidence>
<proteinExistence type="predicted"/>
<protein>
    <submittedName>
        <fullName evidence="1">Uncharacterized protein</fullName>
    </submittedName>
</protein>
<accession>A0A2Z6UHV8</accession>
<reference evidence="1 2" key="1">
    <citation type="journal article" date="2018" name="Front. Microbiol.">
        <title>Adaptation of the Freshwater Bloom-Forming Cyanobacterium Microcystis aeruginosa to Brackish Water Is Driven by Recent Horizontal Transfer of Sucrose Genes.</title>
        <authorList>
            <person name="Tanabe Y."/>
            <person name="Hodoki Y."/>
            <person name="Sano T."/>
            <person name="Tada K."/>
            <person name="Watanabe M.M."/>
        </authorList>
    </citation>
    <scope>NUCLEOTIDE SEQUENCE [LARGE SCALE GENOMIC DNA]</scope>
    <source>
        <strain evidence="1 2">Sj</strain>
    </source>
</reference>
<dbReference type="Pfam" id="PF03683">
    <property type="entry name" value="UPF0175"/>
    <property type="match status" value="1"/>
</dbReference>
<dbReference type="Proteomes" id="UP000248272">
    <property type="component" value="Unassembled WGS sequence"/>
</dbReference>
<dbReference type="InterPro" id="IPR005368">
    <property type="entry name" value="UPF0175"/>
</dbReference>
<gene>
    <name evidence="1" type="ORF">MSj_00441</name>
</gene>
<name>A0A2Z6UHV8_MICAE</name>
<evidence type="ECO:0000313" key="1">
    <source>
        <dbReference type="EMBL" id="GBL08964.1"/>
    </source>
</evidence>
<comment type="caution">
    <text evidence="1">The sequence shown here is derived from an EMBL/GenBank/DDBJ whole genome shotgun (WGS) entry which is preliminary data.</text>
</comment>
<dbReference type="AlphaFoldDB" id="A0A2Z6UHV8"/>
<sequence length="93" mass="10837">MTTTEIKFTLTLPKVPEIHHLEAEKKAKEAYVMTLLRHGDISAGRAAELLEIDRHKLSDLMDHYNICSFPMQTQEELQQEVAETLQILERYKK</sequence>
<dbReference type="RefSeq" id="WP_002765919.1">
    <property type="nucleotide sequence ID" value="NZ_BDSG01000007.1"/>
</dbReference>
<organism evidence="1 2">
    <name type="scientific">Microcystis aeruginosa Sj</name>
    <dbReference type="NCBI Taxonomy" id="1979544"/>
    <lineage>
        <taxon>Bacteria</taxon>
        <taxon>Bacillati</taxon>
        <taxon>Cyanobacteriota</taxon>
        <taxon>Cyanophyceae</taxon>
        <taxon>Oscillatoriophycideae</taxon>
        <taxon>Chroococcales</taxon>
        <taxon>Microcystaceae</taxon>
        <taxon>Microcystis</taxon>
    </lineage>
</organism>